<dbReference type="PANTHER" id="PTHR28577">
    <property type="entry name" value="CENTROMERE PROTEIN P"/>
    <property type="match status" value="1"/>
</dbReference>
<dbReference type="OMA" id="EVFEFKH"/>
<evidence type="ECO:0000313" key="3">
    <source>
        <dbReference type="Proteomes" id="UP000265020"/>
    </source>
</evidence>
<dbReference type="STRING" id="28743.ENSCVAP00000008116"/>
<dbReference type="Proteomes" id="UP000265020">
    <property type="component" value="Unassembled WGS sequence"/>
</dbReference>
<evidence type="ECO:0000256" key="1">
    <source>
        <dbReference type="SAM" id="Coils"/>
    </source>
</evidence>
<dbReference type="GO" id="GO:0000775">
    <property type="term" value="C:chromosome, centromeric region"/>
    <property type="evidence" value="ECO:0007669"/>
    <property type="project" value="InterPro"/>
</dbReference>
<dbReference type="Pfam" id="PF13096">
    <property type="entry name" value="CENP-P"/>
    <property type="match status" value="1"/>
</dbReference>
<keyword evidence="1" id="KW-0175">Coiled coil</keyword>
<dbReference type="PANTHER" id="PTHR28577:SF1">
    <property type="entry name" value="CENTROMERE PROTEIN P"/>
    <property type="match status" value="1"/>
</dbReference>
<feature type="coiled-coil region" evidence="1">
    <location>
        <begin position="2"/>
        <end position="84"/>
    </location>
</feature>
<evidence type="ECO:0000313" key="2">
    <source>
        <dbReference type="Ensembl" id="ENSCVAP00000008116.1"/>
    </source>
</evidence>
<dbReference type="GO" id="GO:0034080">
    <property type="term" value="P:CENP-A containing chromatin assembly"/>
    <property type="evidence" value="ECO:0007669"/>
    <property type="project" value="InterPro"/>
</dbReference>
<dbReference type="Ensembl" id="ENSCVAT00000002156.1">
    <property type="protein sequence ID" value="ENSCVAP00000008116.1"/>
    <property type="gene ID" value="ENSCVAG00000009878.1"/>
</dbReference>
<dbReference type="AlphaFoldDB" id="A0A3Q2CR49"/>
<sequence length="206" mass="23625">MSEENSAEVKLLEAQIQDMQAEIKALQQQHEDNCKEITFQYRGQMQNTLAVLSGRALDQEETVVSKLKEEVEELEDSLKLQTEINGISLNSCTIKTLQNRPETVQQICLSCRSSELSFQVEFLLSEVKNESSSEQKITDLNLVLDSDDLPDLSSFLSRVEGTRDLPLLFRTIRTFLDRSDDRTRTFQHFQVSEDPVWEFTPSLSVM</sequence>
<reference evidence="2" key="2">
    <citation type="submission" date="2025-09" db="UniProtKB">
        <authorList>
            <consortium name="Ensembl"/>
        </authorList>
    </citation>
    <scope>IDENTIFICATION</scope>
</reference>
<proteinExistence type="predicted"/>
<dbReference type="InterPro" id="IPR027801">
    <property type="entry name" value="CENP-P"/>
</dbReference>
<name>A0A3Q2CR49_CYPVA</name>
<accession>A0A3Q2CR49</accession>
<dbReference type="GeneTree" id="ENSGT00980000199506"/>
<dbReference type="GO" id="GO:0005634">
    <property type="term" value="C:nucleus"/>
    <property type="evidence" value="ECO:0007669"/>
    <property type="project" value="TreeGrafter"/>
</dbReference>
<keyword evidence="3" id="KW-1185">Reference proteome</keyword>
<reference evidence="2" key="1">
    <citation type="submission" date="2025-08" db="UniProtKB">
        <authorList>
            <consortium name="Ensembl"/>
        </authorList>
    </citation>
    <scope>IDENTIFICATION</scope>
</reference>
<organism evidence="2 3">
    <name type="scientific">Cyprinodon variegatus</name>
    <name type="common">Sheepshead minnow</name>
    <dbReference type="NCBI Taxonomy" id="28743"/>
    <lineage>
        <taxon>Eukaryota</taxon>
        <taxon>Metazoa</taxon>
        <taxon>Chordata</taxon>
        <taxon>Craniata</taxon>
        <taxon>Vertebrata</taxon>
        <taxon>Euteleostomi</taxon>
        <taxon>Actinopterygii</taxon>
        <taxon>Neopterygii</taxon>
        <taxon>Teleostei</taxon>
        <taxon>Neoteleostei</taxon>
        <taxon>Acanthomorphata</taxon>
        <taxon>Ovalentaria</taxon>
        <taxon>Atherinomorphae</taxon>
        <taxon>Cyprinodontiformes</taxon>
        <taxon>Cyprinodontidae</taxon>
        <taxon>Cyprinodon</taxon>
    </lineage>
</organism>
<protein>
    <submittedName>
        <fullName evidence="2">Centromere protein P</fullName>
    </submittedName>
</protein>